<evidence type="ECO:0000313" key="1">
    <source>
        <dbReference type="EMBL" id="KIK75695.1"/>
    </source>
</evidence>
<feature type="non-terminal residue" evidence="1">
    <location>
        <position position="1"/>
    </location>
</feature>
<organism evidence="1 2">
    <name type="scientific">Paxillus rubicundulus Ve08.2h10</name>
    <dbReference type="NCBI Taxonomy" id="930991"/>
    <lineage>
        <taxon>Eukaryota</taxon>
        <taxon>Fungi</taxon>
        <taxon>Dikarya</taxon>
        <taxon>Basidiomycota</taxon>
        <taxon>Agaricomycotina</taxon>
        <taxon>Agaricomycetes</taxon>
        <taxon>Agaricomycetidae</taxon>
        <taxon>Boletales</taxon>
        <taxon>Paxilineae</taxon>
        <taxon>Paxillaceae</taxon>
        <taxon>Paxillus</taxon>
    </lineage>
</organism>
<name>A0A0D0DE14_9AGAM</name>
<dbReference type="AlphaFoldDB" id="A0A0D0DE14"/>
<dbReference type="Proteomes" id="UP000054538">
    <property type="component" value="Unassembled WGS sequence"/>
</dbReference>
<accession>A0A0D0DE14</accession>
<evidence type="ECO:0000313" key="2">
    <source>
        <dbReference type="Proteomes" id="UP000054538"/>
    </source>
</evidence>
<protein>
    <submittedName>
        <fullName evidence="1">Uncharacterized protein</fullName>
    </submittedName>
</protein>
<reference evidence="1 2" key="1">
    <citation type="submission" date="2014-04" db="EMBL/GenBank/DDBJ databases">
        <authorList>
            <consortium name="DOE Joint Genome Institute"/>
            <person name="Kuo A."/>
            <person name="Kohler A."/>
            <person name="Jargeat P."/>
            <person name="Nagy L.G."/>
            <person name="Floudas D."/>
            <person name="Copeland A."/>
            <person name="Barry K.W."/>
            <person name="Cichocki N."/>
            <person name="Veneault-Fourrey C."/>
            <person name="LaButti K."/>
            <person name="Lindquist E.A."/>
            <person name="Lipzen A."/>
            <person name="Lundell T."/>
            <person name="Morin E."/>
            <person name="Murat C."/>
            <person name="Sun H."/>
            <person name="Tunlid A."/>
            <person name="Henrissat B."/>
            <person name="Grigoriev I.V."/>
            <person name="Hibbett D.S."/>
            <person name="Martin F."/>
            <person name="Nordberg H.P."/>
            <person name="Cantor M.N."/>
            <person name="Hua S.X."/>
        </authorList>
    </citation>
    <scope>NUCLEOTIDE SEQUENCE [LARGE SCALE GENOMIC DNA]</scope>
    <source>
        <strain evidence="1 2">Ve08.2h10</strain>
    </source>
</reference>
<dbReference type="EMBL" id="KN827925">
    <property type="protein sequence ID" value="KIK75695.1"/>
    <property type="molecule type" value="Genomic_DNA"/>
</dbReference>
<dbReference type="HOGENOM" id="CLU_2102729_0_0_1"/>
<sequence length="116" mass="13040">CAARNMTSTTKIAKVTPVTVLVGTQGMLNHLTSVFQQSFNTPPEENNTDDSETEIVINMLKLLSGPDKDLALDKWSFLMMKIKEDASVAMFYVGMPDQELQHMFICDLHMNINMKV</sequence>
<keyword evidence="2" id="KW-1185">Reference proteome</keyword>
<gene>
    <name evidence="1" type="ORF">PAXRUDRAFT_171976</name>
</gene>
<proteinExistence type="predicted"/>
<dbReference type="InParanoid" id="A0A0D0DE14"/>
<reference evidence="2" key="2">
    <citation type="submission" date="2015-01" db="EMBL/GenBank/DDBJ databases">
        <title>Evolutionary Origins and Diversification of the Mycorrhizal Mutualists.</title>
        <authorList>
            <consortium name="DOE Joint Genome Institute"/>
            <consortium name="Mycorrhizal Genomics Consortium"/>
            <person name="Kohler A."/>
            <person name="Kuo A."/>
            <person name="Nagy L.G."/>
            <person name="Floudas D."/>
            <person name="Copeland A."/>
            <person name="Barry K.W."/>
            <person name="Cichocki N."/>
            <person name="Veneault-Fourrey C."/>
            <person name="LaButti K."/>
            <person name="Lindquist E.A."/>
            <person name="Lipzen A."/>
            <person name="Lundell T."/>
            <person name="Morin E."/>
            <person name="Murat C."/>
            <person name="Riley R."/>
            <person name="Ohm R."/>
            <person name="Sun H."/>
            <person name="Tunlid A."/>
            <person name="Henrissat B."/>
            <person name="Grigoriev I.V."/>
            <person name="Hibbett D.S."/>
            <person name="Martin F."/>
        </authorList>
    </citation>
    <scope>NUCLEOTIDE SEQUENCE [LARGE SCALE GENOMIC DNA]</scope>
    <source>
        <strain evidence="2">Ve08.2h10</strain>
    </source>
</reference>